<reference evidence="1 2" key="1">
    <citation type="submission" date="2018-04" db="EMBL/GenBank/DDBJ databases">
        <title>Genome sequencing of Flavobacterium sp. HYN0048.</title>
        <authorList>
            <person name="Yi H."/>
            <person name="Baek C."/>
        </authorList>
    </citation>
    <scope>NUCLEOTIDE SEQUENCE [LARGE SCALE GENOMIC DNA]</scope>
    <source>
        <strain evidence="1 2">HYN0048</strain>
    </source>
</reference>
<protein>
    <submittedName>
        <fullName evidence="1">Uncharacterized protein</fullName>
    </submittedName>
</protein>
<gene>
    <name evidence="1" type="ORF">HYN48_04650</name>
</gene>
<dbReference type="EMBL" id="CP028811">
    <property type="protein sequence ID" value="AWA29432.1"/>
    <property type="molecule type" value="Genomic_DNA"/>
</dbReference>
<name>A0A2S0RFD9_9FLAO</name>
<keyword evidence="2" id="KW-1185">Reference proteome</keyword>
<proteinExistence type="predicted"/>
<sequence>MDFVGRVDLVLATRPHFVVVLDEVFQFFMDGRRQDSFGMSLIGLSKIRMRQTLDAPSFDVQKGSIFRLIYEKSKRYRSRFGQEGEQKRVT</sequence>
<dbReference type="Proteomes" id="UP000244193">
    <property type="component" value="Chromosome"/>
</dbReference>
<evidence type="ECO:0000313" key="2">
    <source>
        <dbReference type="Proteomes" id="UP000244193"/>
    </source>
</evidence>
<dbReference type="KEGG" id="fmg:HYN48_04650"/>
<accession>A0A2S0RFD9</accession>
<dbReference type="AlphaFoldDB" id="A0A2S0RFD9"/>
<organism evidence="1 2">
    <name type="scientific">Flavobacterium magnum</name>
    <dbReference type="NCBI Taxonomy" id="2162713"/>
    <lineage>
        <taxon>Bacteria</taxon>
        <taxon>Pseudomonadati</taxon>
        <taxon>Bacteroidota</taxon>
        <taxon>Flavobacteriia</taxon>
        <taxon>Flavobacteriales</taxon>
        <taxon>Flavobacteriaceae</taxon>
        <taxon>Flavobacterium</taxon>
    </lineage>
</organism>
<evidence type="ECO:0000313" key="1">
    <source>
        <dbReference type="EMBL" id="AWA29432.1"/>
    </source>
</evidence>